<keyword evidence="2" id="KW-0812">Transmembrane</keyword>
<feature type="compositionally biased region" description="Low complexity" evidence="1">
    <location>
        <begin position="8"/>
        <end position="22"/>
    </location>
</feature>
<feature type="region of interest" description="Disordered" evidence="1">
    <location>
        <begin position="1"/>
        <end position="33"/>
    </location>
</feature>
<keyword evidence="2" id="KW-1133">Transmembrane helix</keyword>
<feature type="region of interest" description="Disordered" evidence="1">
    <location>
        <begin position="42"/>
        <end position="61"/>
    </location>
</feature>
<dbReference type="Proteomes" id="UP000219353">
    <property type="component" value="Unassembled WGS sequence"/>
</dbReference>
<evidence type="ECO:0000256" key="2">
    <source>
        <dbReference type="SAM" id="Phobius"/>
    </source>
</evidence>
<dbReference type="EMBL" id="OBEB01000005">
    <property type="protein sequence ID" value="SNY54733.1"/>
    <property type="molecule type" value="Genomic_DNA"/>
</dbReference>
<gene>
    <name evidence="3" type="ORF">SAMN06297280_2720</name>
</gene>
<sequence length="109" mass="11379">MATTQGRTATAGNSTSNAAINSPVTEKASEAAHHAVDAMAEKAATAEDSLRKTAASSKATIDQKQEELKMQMQSSYERSKQFAHENPLAAAGIAFAAGMLVSALLRRGN</sequence>
<feature type="transmembrane region" description="Helical" evidence="2">
    <location>
        <begin position="88"/>
        <end position="105"/>
    </location>
</feature>
<dbReference type="RefSeq" id="WP_097111926.1">
    <property type="nucleotide sequence ID" value="NZ_OBEB01000005.1"/>
</dbReference>
<evidence type="ECO:0000313" key="4">
    <source>
        <dbReference type="Proteomes" id="UP000219353"/>
    </source>
</evidence>
<protein>
    <submittedName>
        <fullName evidence="3">Uncharacterized protein</fullName>
    </submittedName>
</protein>
<evidence type="ECO:0000256" key="1">
    <source>
        <dbReference type="SAM" id="MobiDB-lite"/>
    </source>
</evidence>
<dbReference type="AlphaFoldDB" id="A0A285J3T5"/>
<keyword evidence="2" id="KW-0472">Membrane</keyword>
<organism evidence="3 4">
    <name type="scientific">Arsukibacterium tuosuense</name>
    <dbReference type="NCBI Taxonomy" id="1323745"/>
    <lineage>
        <taxon>Bacteria</taxon>
        <taxon>Pseudomonadati</taxon>
        <taxon>Pseudomonadota</taxon>
        <taxon>Gammaproteobacteria</taxon>
        <taxon>Chromatiales</taxon>
        <taxon>Chromatiaceae</taxon>
        <taxon>Arsukibacterium</taxon>
    </lineage>
</organism>
<proteinExistence type="predicted"/>
<dbReference type="OrthoDB" id="5771927at2"/>
<keyword evidence="4" id="KW-1185">Reference proteome</keyword>
<reference evidence="4" key="1">
    <citation type="submission" date="2017-09" db="EMBL/GenBank/DDBJ databases">
        <authorList>
            <person name="Varghese N."/>
            <person name="Submissions S."/>
        </authorList>
    </citation>
    <scope>NUCLEOTIDE SEQUENCE [LARGE SCALE GENOMIC DNA]</scope>
    <source>
        <strain evidence="4">CGMCC 1.12461</strain>
    </source>
</reference>
<accession>A0A285J3T5</accession>
<feature type="compositionally biased region" description="Basic and acidic residues" evidence="1">
    <location>
        <begin position="42"/>
        <end position="51"/>
    </location>
</feature>
<name>A0A285J3T5_9GAMM</name>
<evidence type="ECO:0000313" key="3">
    <source>
        <dbReference type="EMBL" id="SNY54733.1"/>
    </source>
</evidence>